<comment type="caution">
    <text evidence="2">The sequence shown here is derived from an EMBL/GenBank/DDBJ whole genome shotgun (WGS) entry which is preliminary data.</text>
</comment>
<evidence type="ECO:0000256" key="1">
    <source>
        <dbReference type="SAM" id="MobiDB-lite"/>
    </source>
</evidence>
<feature type="region of interest" description="Disordered" evidence="1">
    <location>
        <begin position="1"/>
        <end position="20"/>
    </location>
</feature>
<protein>
    <submittedName>
        <fullName evidence="2">Uncharacterized protein</fullName>
    </submittedName>
</protein>
<dbReference type="Proteomes" id="UP000589626">
    <property type="component" value="Unassembled WGS sequence"/>
</dbReference>
<proteinExistence type="predicted"/>
<sequence>MTQSQPEQRPDVEPVGVDDVEAWRDLQDVLEERDREYWARTYADDES</sequence>
<evidence type="ECO:0000313" key="3">
    <source>
        <dbReference type="Proteomes" id="UP000589626"/>
    </source>
</evidence>
<accession>A0A7W4YZR1</accession>
<dbReference type="AlphaFoldDB" id="A0A7W4YZR1"/>
<dbReference type="RefSeq" id="WP_183591131.1">
    <property type="nucleotide sequence ID" value="NZ_JACHWR010000001.1"/>
</dbReference>
<gene>
    <name evidence="2" type="ORF">FHU40_001008</name>
</gene>
<name>A0A7W4YZR1_9ACTN</name>
<keyword evidence="3" id="KW-1185">Reference proteome</keyword>
<evidence type="ECO:0000313" key="2">
    <source>
        <dbReference type="EMBL" id="MBB3041207.1"/>
    </source>
</evidence>
<dbReference type="EMBL" id="JACHWR010000001">
    <property type="protein sequence ID" value="MBB3041207.1"/>
    <property type="molecule type" value="Genomic_DNA"/>
</dbReference>
<organism evidence="2 3">
    <name type="scientific">Nocardioides soli</name>
    <dbReference type="NCBI Taxonomy" id="1036020"/>
    <lineage>
        <taxon>Bacteria</taxon>
        <taxon>Bacillati</taxon>
        <taxon>Actinomycetota</taxon>
        <taxon>Actinomycetes</taxon>
        <taxon>Propionibacteriales</taxon>
        <taxon>Nocardioidaceae</taxon>
        <taxon>Nocardioides</taxon>
    </lineage>
</organism>
<reference evidence="2 3" key="1">
    <citation type="submission" date="2020-08" db="EMBL/GenBank/DDBJ databases">
        <title>Sequencing the genomes of 1000 actinobacteria strains.</title>
        <authorList>
            <person name="Klenk H.-P."/>
        </authorList>
    </citation>
    <scope>NUCLEOTIDE SEQUENCE [LARGE SCALE GENOMIC DNA]</scope>
    <source>
        <strain evidence="2 3">DSM 105498</strain>
    </source>
</reference>